<gene>
    <name evidence="4" type="primary">pxpA</name>
    <name evidence="7" type="ORF">AZOBR_p110074</name>
</gene>
<name>A0A9P1JTU5_9PROT</name>
<keyword evidence="8" id="KW-1185">Reference proteome</keyword>
<proteinExistence type="inferred from homology"/>
<evidence type="ECO:0000256" key="2">
    <source>
        <dbReference type="ARBA" id="ARBA00022801"/>
    </source>
</evidence>
<dbReference type="CDD" id="cd10787">
    <property type="entry name" value="LamB_YcsF_like"/>
    <property type="match status" value="1"/>
</dbReference>
<keyword evidence="2 4" id="KW-0378">Hydrolase</keyword>
<dbReference type="NCBIfam" id="TIGR00724">
    <property type="entry name" value="urea_amlyse_rel"/>
    <property type="match status" value="1"/>
</dbReference>
<keyword evidence="3 4" id="KW-0067">ATP-binding</keyword>
<evidence type="ECO:0000256" key="3">
    <source>
        <dbReference type="ARBA" id="ARBA00022840"/>
    </source>
</evidence>
<dbReference type="Gene3D" id="3.20.20.370">
    <property type="entry name" value="Glycoside hydrolase/deacetylase"/>
    <property type="match status" value="1"/>
</dbReference>
<evidence type="ECO:0000256" key="5">
    <source>
        <dbReference type="SAM" id="MobiDB-lite"/>
    </source>
</evidence>
<accession>A0A9P1JTU5</accession>
<dbReference type="EC" id="3.5.2.9" evidence="4"/>
<dbReference type="HAMAP" id="MF_00691">
    <property type="entry name" value="PxpA"/>
    <property type="match status" value="1"/>
</dbReference>
<evidence type="ECO:0000256" key="4">
    <source>
        <dbReference type="HAMAP-Rule" id="MF_00691"/>
    </source>
</evidence>
<dbReference type="NCBIfam" id="NF003816">
    <property type="entry name" value="PRK05406.1-5"/>
    <property type="match status" value="1"/>
</dbReference>
<dbReference type="InterPro" id="IPR005501">
    <property type="entry name" value="LamB/YcsF/PxpA-like"/>
</dbReference>
<comment type="similarity">
    <text evidence="4">Belongs to the LamB/PxpA family.</text>
</comment>
<evidence type="ECO:0000259" key="6">
    <source>
        <dbReference type="SMART" id="SM00797"/>
    </source>
</evidence>
<dbReference type="InterPro" id="IPR011330">
    <property type="entry name" value="Glyco_hydro/deAcase_b/a-brl"/>
</dbReference>
<dbReference type="Proteomes" id="UP000007319">
    <property type="component" value="Plasmid AZOBR_p1"/>
</dbReference>
<dbReference type="NCBIfam" id="NF003814">
    <property type="entry name" value="PRK05406.1-3"/>
    <property type="match status" value="1"/>
</dbReference>
<sequence length="620" mass="63999">MSAPCLTIVRPGLFATIQDLGRFGHQELGMPVAGALDPIALRLANALVGNPVGTAGVEIALLGPALKVEADGVRVAVVGPMALSLEREGESPQALEPHRSHTLARGDVLKLGAVSGAAVAYLAVAGGFALEPFLGSLSTYVRAGIGPLGGKPLGDGGRLPLNRNDAPPGTDVELPEPPDYGSGPVRVVLGPQEDRFTAAAVETFLSATYRVGKDADRMGLRLDGPTLAHTGSADIPSDGLVTGSIQVPGNGQPILLLNDHQTAGGYAKIATVISADLPRVGRLSPGGALSFRAVHGGGGGGHPAAPGTDHRRLGPRHPSGAPGGRRRSGGALRGKPRVRGRRHRQRQRRHPEPRRDVREGTMTITVNLNADLGEGFGAYDIGDDDSMLGIVASANIACGFHAGDPLVMTRTVRNAVAKGVSLGAHPSYPDLQGFGRRPLRMSAAEVEAMVAYQIGALMGIAATAGGSVTHVKAHGALNNMAAVDEGLALAIGRAIKGVDPNLIYLATAGSEMARAGRTLGLPTAEEVFADRAYDDNGNLVPRGQPGAMVHDPDVAAANVLRMLEEGVILSVTGTRIPCTVHSVCVHGDEPSAVAMAGNLRRTLEAKGVRIVPLPELRDRF</sequence>
<comment type="subunit">
    <text evidence="4">Forms a complex composed of PxpA, PxpB and PxpC.</text>
</comment>
<keyword evidence="7" id="KW-0614">Plasmid</keyword>
<evidence type="ECO:0000256" key="1">
    <source>
        <dbReference type="ARBA" id="ARBA00022741"/>
    </source>
</evidence>
<dbReference type="Pfam" id="PF03746">
    <property type="entry name" value="LamB_YcsF"/>
    <property type="match status" value="1"/>
</dbReference>
<geneLocation type="plasmid" evidence="7 8">
    <name>AZOBR_p1</name>
</geneLocation>
<dbReference type="GO" id="GO:0005975">
    <property type="term" value="P:carbohydrate metabolic process"/>
    <property type="evidence" value="ECO:0007669"/>
    <property type="project" value="InterPro"/>
</dbReference>
<feature type="region of interest" description="Disordered" evidence="5">
    <location>
        <begin position="292"/>
        <end position="360"/>
    </location>
</feature>
<dbReference type="SMART" id="SM00797">
    <property type="entry name" value="AHS2"/>
    <property type="match status" value="1"/>
</dbReference>
<comment type="function">
    <text evidence="4">Catalyzes the cleavage of 5-oxoproline to form L-glutamate coupled to the hydrolysis of ATP to ADP and inorganic phosphate.</text>
</comment>
<dbReference type="SUPFAM" id="SSF88713">
    <property type="entry name" value="Glycoside hydrolase/deacetylase"/>
    <property type="match status" value="1"/>
</dbReference>
<dbReference type="Gene3D" id="2.40.100.10">
    <property type="entry name" value="Cyclophilin-like"/>
    <property type="match status" value="1"/>
</dbReference>
<protein>
    <recommendedName>
        <fullName evidence="4">5-oxoprolinase subunit A</fullName>
        <shortName evidence="4">5-OPase subunit A</shortName>
        <ecNumber evidence="4">3.5.2.9</ecNumber>
    </recommendedName>
    <alternativeName>
        <fullName evidence="4">5-oxoprolinase (ATP-hydrolyzing) subunit A</fullName>
    </alternativeName>
</protein>
<dbReference type="PANTHER" id="PTHR30292:SF0">
    <property type="entry name" value="5-OXOPROLINASE SUBUNIT A"/>
    <property type="match status" value="1"/>
</dbReference>
<reference evidence="7 8" key="1">
    <citation type="journal article" date="2011" name="PLoS Genet.">
        <title>Azospirillum genomes reveal transition of bacteria from aquatic to terrestrial environments.</title>
        <authorList>
            <person name="Wisniewski-Dye F."/>
            <person name="Borziak K."/>
            <person name="Khalsa-Moyers G."/>
            <person name="Alexandre G."/>
            <person name="Sukharnikov L.O."/>
            <person name="Wuichet K."/>
            <person name="Hurst G.B."/>
            <person name="McDonald W.H."/>
            <person name="Robertson J.S."/>
            <person name="Barbe V."/>
            <person name="Calteau A."/>
            <person name="Rouy Z."/>
            <person name="Mangenot S."/>
            <person name="Prigent-Combaret C."/>
            <person name="Normand P."/>
            <person name="Boyer M."/>
            <person name="Siguier P."/>
            <person name="Dessaux Y."/>
            <person name="Elmerich C."/>
            <person name="Condemine G."/>
            <person name="Krishnen G."/>
            <person name="Kennedy I."/>
            <person name="Paterson A.H."/>
            <person name="Gonzalez V."/>
            <person name="Mavingui P."/>
            <person name="Zhulin I.B."/>
        </authorList>
    </citation>
    <scope>NUCLEOTIDE SEQUENCE [LARGE SCALE GENOMIC DNA]</scope>
    <source>
        <strain evidence="7 8">Sp245</strain>
    </source>
</reference>
<dbReference type="InterPro" id="IPR003778">
    <property type="entry name" value="CT_A_B"/>
</dbReference>
<organism evidence="7 8">
    <name type="scientific">Azospirillum baldaniorum</name>
    <dbReference type="NCBI Taxonomy" id="1064539"/>
    <lineage>
        <taxon>Bacteria</taxon>
        <taxon>Pseudomonadati</taxon>
        <taxon>Pseudomonadota</taxon>
        <taxon>Alphaproteobacteria</taxon>
        <taxon>Rhodospirillales</taxon>
        <taxon>Azospirillaceae</taxon>
        <taxon>Azospirillum</taxon>
    </lineage>
</organism>
<feature type="region of interest" description="Disordered" evidence="5">
    <location>
        <begin position="152"/>
        <end position="179"/>
    </location>
</feature>
<dbReference type="KEGG" id="abs:AZOBR_p110074"/>
<evidence type="ECO:0000313" key="8">
    <source>
        <dbReference type="Proteomes" id="UP000007319"/>
    </source>
</evidence>
<feature type="compositionally biased region" description="Basic residues" evidence="5">
    <location>
        <begin position="324"/>
        <end position="352"/>
    </location>
</feature>
<evidence type="ECO:0000313" key="7">
    <source>
        <dbReference type="EMBL" id="CCC99598.1"/>
    </source>
</evidence>
<dbReference type="PANTHER" id="PTHR30292">
    <property type="entry name" value="UNCHARACTERIZED PROTEIN YBGL-RELATED"/>
    <property type="match status" value="1"/>
</dbReference>
<dbReference type="EMBL" id="HE577328">
    <property type="protein sequence ID" value="CCC99598.1"/>
    <property type="molecule type" value="Genomic_DNA"/>
</dbReference>
<comment type="catalytic activity">
    <reaction evidence="4">
        <text>5-oxo-L-proline + ATP + 2 H2O = L-glutamate + ADP + phosphate + H(+)</text>
        <dbReference type="Rhea" id="RHEA:10348"/>
        <dbReference type="ChEBI" id="CHEBI:15377"/>
        <dbReference type="ChEBI" id="CHEBI:15378"/>
        <dbReference type="ChEBI" id="CHEBI:29985"/>
        <dbReference type="ChEBI" id="CHEBI:30616"/>
        <dbReference type="ChEBI" id="CHEBI:43474"/>
        <dbReference type="ChEBI" id="CHEBI:58402"/>
        <dbReference type="ChEBI" id="CHEBI:456216"/>
        <dbReference type="EC" id="3.5.2.9"/>
    </reaction>
</comment>
<dbReference type="SUPFAM" id="SSF50891">
    <property type="entry name" value="Cyclophilin-like"/>
    <property type="match status" value="1"/>
</dbReference>
<dbReference type="GO" id="GO:0017168">
    <property type="term" value="F:5-oxoprolinase (ATP-hydrolyzing) activity"/>
    <property type="evidence" value="ECO:0007669"/>
    <property type="project" value="UniProtKB-UniRule"/>
</dbReference>
<dbReference type="Pfam" id="PF02626">
    <property type="entry name" value="CT_A_B"/>
    <property type="match status" value="1"/>
</dbReference>
<feature type="domain" description="Carboxyltransferase" evidence="6">
    <location>
        <begin position="27"/>
        <end position="313"/>
    </location>
</feature>
<dbReference type="AlphaFoldDB" id="A0A9P1JTU5"/>
<dbReference type="InterPro" id="IPR029000">
    <property type="entry name" value="Cyclophilin-like_dom_sf"/>
</dbReference>
<keyword evidence="1 4" id="KW-0547">Nucleotide-binding</keyword>
<dbReference type="GO" id="GO:0005524">
    <property type="term" value="F:ATP binding"/>
    <property type="evidence" value="ECO:0007669"/>
    <property type="project" value="UniProtKB-UniRule"/>
</dbReference>